<feature type="non-terminal residue" evidence="1">
    <location>
        <position position="234"/>
    </location>
</feature>
<comment type="caution">
    <text evidence="1">The sequence shown here is derived from an EMBL/GenBank/DDBJ whole genome shotgun (WGS) entry which is preliminary data.</text>
</comment>
<dbReference type="Proteomes" id="UP000789901">
    <property type="component" value="Unassembled WGS sequence"/>
</dbReference>
<feature type="non-terminal residue" evidence="1">
    <location>
        <position position="1"/>
    </location>
</feature>
<protein>
    <submittedName>
        <fullName evidence="1">8677_t:CDS:1</fullName>
    </submittedName>
</protein>
<evidence type="ECO:0000313" key="2">
    <source>
        <dbReference type="Proteomes" id="UP000789901"/>
    </source>
</evidence>
<organism evidence="1 2">
    <name type="scientific">Gigaspora margarita</name>
    <dbReference type="NCBI Taxonomy" id="4874"/>
    <lineage>
        <taxon>Eukaryota</taxon>
        <taxon>Fungi</taxon>
        <taxon>Fungi incertae sedis</taxon>
        <taxon>Mucoromycota</taxon>
        <taxon>Glomeromycotina</taxon>
        <taxon>Glomeromycetes</taxon>
        <taxon>Diversisporales</taxon>
        <taxon>Gigasporaceae</taxon>
        <taxon>Gigaspora</taxon>
    </lineage>
</organism>
<reference evidence="1 2" key="1">
    <citation type="submission" date="2021-06" db="EMBL/GenBank/DDBJ databases">
        <authorList>
            <person name="Kallberg Y."/>
            <person name="Tangrot J."/>
            <person name="Rosling A."/>
        </authorList>
    </citation>
    <scope>NUCLEOTIDE SEQUENCE [LARGE SCALE GENOMIC DNA]</scope>
    <source>
        <strain evidence="1 2">120-4 pot B 10/14</strain>
    </source>
</reference>
<keyword evidence="2" id="KW-1185">Reference proteome</keyword>
<accession>A0ABN7XI23</accession>
<dbReference type="EMBL" id="CAJVQB010132329">
    <property type="protein sequence ID" value="CAG8854023.1"/>
    <property type="molecule type" value="Genomic_DNA"/>
</dbReference>
<proteinExistence type="predicted"/>
<evidence type="ECO:0000313" key="1">
    <source>
        <dbReference type="EMBL" id="CAG8854023.1"/>
    </source>
</evidence>
<sequence length="234" mass="27930">NWTISKDINDICQNYLQRPGHQFAPLFPIIPICNYVVDELHLMLHIWDRLWTLAISELRTICRFNEEIRQEIINEMKHQDTKAWLCTSLIGDDKLKDSFNELYEDMHNPNITETIFHEKARKWLELFLTRLQGNINSVGFTRGLYRPTDITPYIYVLVYHVPEFIDKHRDIGFAAFSCSKVEKKYHNHISYFFQKTMKGGGKEETHKPAIVEIMEHENRCDYFYVNNVTSYFEK</sequence>
<name>A0ABN7XI23_GIGMA</name>
<gene>
    <name evidence="1" type="ORF">GMARGA_LOCUS42844</name>
</gene>